<organism evidence="4 5">
    <name type="scientific">Pseudozyma antarctica (strain T-34)</name>
    <name type="common">Yeast</name>
    <name type="synonym">Candida antarctica</name>
    <dbReference type="NCBI Taxonomy" id="1151754"/>
    <lineage>
        <taxon>Eukaryota</taxon>
        <taxon>Fungi</taxon>
        <taxon>Dikarya</taxon>
        <taxon>Basidiomycota</taxon>
        <taxon>Ustilaginomycotina</taxon>
        <taxon>Ustilaginomycetes</taxon>
        <taxon>Ustilaginales</taxon>
        <taxon>Ustilaginaceae</taxon>
        <taxon>Moesziomyces</taxon>
    </lineage>
</organism>
<dbReference type="InterPro" id="IPR048536">
    <property type="entry name" value="Rrn6_K-rich"/>
</dbReference>
<dbReference type="Pfam" id="PF20639">
    <property type="entry name" value="Rrn6_K-rich"/>
    <property type="match status" value="1"/>
</dbReference>
<proteinExistence type="predicted"/>
<dbReference type="InterPro" id="IPR048535">
    <property type="entry name" value="RRN6_beta-prop"/>
</dbReference>
<dbReference type="OrthoDB" id="2382881at2759"/>
<feature type="domain" description="RRN6 beta-propeller" evidence="2">
    <location>
        <begin position="179"/>
        <end position="317"/>
    </location>
</feature>
<dbReference type="AlphaFoldDB" id="M9MIN9"/>
<feature type="region of interest" description="Disordered" evidence="1">
    <location>
        <begin position="378"/>
        <end position="403"/>
    </location>
</feature>
<feature type="region of interest" description="Disordered" evidence="1">
    <location>
        <begin position="1"/>
        <end position="24"/>
    </location>
</feature>
<dbReference type="Pfam" id="PF10214">
    <property type="entry name" value="Rrn6_beta-prop"/>
    <property type="match status" value="1"/>
</dbReference>
<dbReference type="PANTHER" id="PTHR28221">
    <property type="entry name" value="RNA POLYMERASE I-SPECIFIC TRANSCRIPTION INITIATION FACTOR RRN6"/>
    <property type="match status" value="1"/>
</dbReference>
<evidence type="ECO:0000259" key="3">
    <source>
        <dbReference type="Pfam" id="PF20639"/>
    </source>
</evidence>
<feature type="region of interest" description="Disordered" evidence="1">
    <location>
        <begin position="1034"/>
        <end position="1218"/>
    </location>
</feature>
<feature type="compositionally biased region" description="Basic residues" evidence="1">
    <location>
        <begin position="1209"/>
        <end position="1218"/>
    </location>
</feature>
<evidence type="ECO:0000256" key="1">
    <source>
        <dbReference type="SAM" id="MobiDB-lite"/>
    </source>
</evidence>
<feature type="domain" description="RRN6 K-rich C-terminal" evidence="3">
    <location>
        <begin position="1114"/>
        <end position="1218"/>
    </location>
</feature>
<feature type="compositionally biased region" description="Pro residues" evidence="1">
    <location>
        <begin position="325"/>
        <end position="340"/>
    </location>
</feature>
<sequence>MDLIPAGSRGALRLHPGARPSREDANISVLPSQRWTFQSDQTCHDARFATSPWITSSGTSHSATLTSATAPPPSALRSLYPATDDEAPASIDADILAAQRFLRSHHPDVEIPNHILAQVFDENASDIHGRGCSLDGGAIGLADAQAVALLGPLALQDKRIYAVVCIGGSHRNLLLVHQLQVAAPRQDDSTSAVPISEAEPSTRALQELPSTQPDTLRFIPAHQAQHTFATPILQIVASSDRMRLAVRTHSATAFFSLGPPDASALQHGPHLHPIHYVRFGQDGSTQHHDIVFSPYTPNTAAAVDRNGNITIFRLQTRDPDSGGSDPPPPSADASPPPPPSAAFRSAEWRKHAQPSRSSPQSADLPVDVQHIDVGRCIGQMQPQTDSRDLDGSSTTEPVRNERPSFEGPYRIAFGAADDSIILLSRRSILGICVESADAVTDAAPTARVASVFQSSFSTASFRRARFVSMATASSQSQHPLLAICSTDSIHWFRLGHELCPLFATAHHRGDDPTLALTHLPRMERSGTNTASENSNLDKVMWTLSSRNNNVVSCYTVTVDSSLVSASELVRDPNASSGEELYTLADVPSLLPSPFVSSHKQRLGAPPLFVGTTELLLQQRSPASWLSFHMTERGMLSAQMLRLDVDPLGESASQTQFGTKLQVAEPLVPTRLYLHDSDTPSATTGEVDSLSNVKTRIVDQRYLQQAIFSRQRHPYRREQNDVEMTVNLTERLRQSSAEPTTAHVSTRASTLTLGQLLRDSCPGAASKQQDDSSSKASWSNVPDPLAGDGGAQAAESSIMALRREVRHVFSSLGVSPAQHAWSRSATAASHAGETIEGIDPAITGDVDPLEHALHHKDDQSEVAPYLSSRARVQSWNSTERMAIQRSLRDAARRMALDLALETEVFVRPKARILDEGASTQRPQQRRGTNWTPLEHRDIFAFVEEQGGTVPPPHIGSIGLSFFAPLRSNDLEAAAAASASQSSDGQGLSGADLERLLPSTSSTARLLLSEWQLGEDPNEYTFVDPFEGLHRLPRASRLRGSSARARSRSFSRASSASTEDRSRSRSRSRKPFMGGSYSQPEGHSSPAPGSSYPASVASHSQPVGLSSLAPPTLVSRRKRPHGGVISRSQPLRAPGAERAQPRNDTPSMSVLAVSSTPPPRLDAAQTQPAPPPFGSLIASEVGSPGPAATTAYTQVEAGRFGARPANTDRPPKKKKRASGF</sequence>
<reference evidence="5" key="1">
    <citation type="journal article" date="2013" name="Genome Announc.">
        <title>Genome sequence of the basidiomycetous yeast Pseudozyma antarctica T-34, a producer of the glycolipid biosurfactants mannosylerythritol lipids.</title>
        <authorList>
            <person name="Morita T."/>
            <person name="Koike H."/>
            <person name="Koyama Y."/>
            <person name="Hagiwara H."/>
            <person name="Ito E."/>
            <person name="Fukuoka T."/>
            <person name="Imura T."/>
            <person name="Machida M."/>
            <person name="Kitamoto D."/>
        </authorList>
    </citation>
    <scope>NUCLEOTIDE SEQUENCE [LARGE SCALE GENOMIC DNA]</scope>
    <source>
        <strain evidence="5">T-34</strain>
    </source>
</reference>
<feature type="compositionally biased region" description="Low complexity" evidence="1">
    <location>
        <begin position="1036"/>
        <end position="1055"/>
    </location>
</feature>
<feature type="compositionally biased region" description="Low complexity" evidence="1">
    <location>
        <begin position="1082"/>
        <end position="1096"/>
    </location>
</feature>
<evidence type="ECO:0000313" key="4">
    <source>
        <dbReference type="EMBL" id="GAC77147.1"/>
    </source>
</evidence>
<evidence type="ECO:0000259" key="2">
    <source>
        <dbReference type="Pfam" id="PF10214"/>
    </source>
</evidence>
<protein>
    <submittedName>
        <fullName evidence="4">Uncharacterized protein</fullName>
    </submittedName>
</protein>
<dbReference type="EMBL" id="DF196790">
    <property type="protein sequence ID" value="GAC77147.1"/>
    <property type="molecule type" value="Genomic_DNA"/>
</dbReference>
<accession>M9MIN9</accession>
<feature type="compositionally biased region" description="Polar residues" evidence="1">
    <location>
        <begin position="1140"/>
        <end position="1153"/>
    </location>
</feature>
<dbReference type="Proteomes" id="UP000011976">
    <property type="component" value="Unassembled WGS sequence"/>
</dbReference>
<dbReference type="PANTHER" id="PTHR28221:SF2">
    <property type="entry name" value="RNA POLYMERASE I-SPECIFIC TRANSCRIPTION INITIATION FACTOR RRN6"/>
    <property type="match status" value="1"/>
</dbReference>
<feature type="region of interest" description="Disordered" evidence="1">
    <location>
        <begin position="760"/>
        <end position="791"/>
    </location>
</feature>
<evidence type="ECO:0000313" key="5">
    <source>
        <dbReference type="Proteomes" id="UP000011976"/>
    </source>
</evidence>
<dbReference type="InterPro" id="IPR019350">
    <property type="entry name" value="RNA_pol_I-sp_TIF_RRN6-like"/>
</dbReference>
<feature type="region of interest" description="Disordered" evidence="1">
    <location>
        <begin position="315"/>
        <end position="365"/>
    </location>
</feature>
<name>M9MIN9_PSEA3</name>
<gene>
    <name evidence="4" type="ORF">PANT_24c00073</name>
</gene>